<comment type="similarity">
    <text evidence="3 9">Belongs to the metallo-dependent hydrolases superfamily. DHOase family. Class II DHOase subfamily.</text>
</comment>
<organism evidence="11 12">
    <name type="scientific">Candidatus Spyradosoma merdigallinarum</name>
    <dbReference type="NCBI Taxonomy" id="2840950"/>
    <lineage>
        <taxon>Bacteria</taxon>
        <taxon>Pseudomonadati</taxon>
        <taxon>Verrucomicrobiota</taxon>
        <taxon>Opitutia</taxon>
        <taxon>Opitutia incertae sedis</taxon>
        <taxon>Candidatus Spyradosoma</taxon>
    </lineage>
</organism>
<reference evidence="11" key="1">
    <citation type="submission" date="2020-10" db="EMBL/GenBank/DDBJ databases">
        <authorList>
            <person name="Gilroy R."/>
        </authorList>
    </citation>
    <scope>NUCLEOTIDE SEQUENCE</scope>
    <source>
        <strain evidence="11">10669</strain>
    </source>
</reference>
<keyword evidence="7 9" id="KW-0862">Zinc</keyword>
<comment type="catalytic activity">
    <reaction evidence="9">
        <text>(S)-dihydroorotate + H2O = N-carbamoyl-L-aspartate + H(+)</text>
        <dbReference type="Rhea" id="RHEA:24296"/>
        <dbReference type="ChEBI" id="CHEBI:15377"/>
        <dbReference type="ChEBI" id="CHEBI:15378"/>
        <dbReference type="ChEBI" id="CHEBI:30864"/>
        <dbReference type="ChEBI" id="CHEBI:32814"/>
        <dbReference type="EC" id="3.5.2.3"/>
    </reaction>
</comment>
<evidence type="ECO:0000256" key="5">
    <source>
        <dbReference type="ARBA" id="ARBA00022723"/>
    </source>
</evidence>
<feature type="binding site" description="via carbamate group" evidence="9">
    <location>
        <position position="98"/>
    </location>
    <ligand>
        <name>Zn(2+)</name>
        <dbReference type="ChEBI" id="CHEBI:29105"/>
        <label>2</label>
    </ligand>
</feature>
<dbReference type="EC" id="3.5.2.3" evidence="4 9"/>
<dbReference type="GO" id="GO:0004151">
    <property type="term" value="F:dihydroorotase activity"/>
    <property type="evidence" value="ECO:0007669"/>
    <property type="project" value="UniProtKB-UniRule"/>
</dbReference>
<dbReference type="AlphaFoldDB" id="A0A9D1NK27"/>
<sequence length="343" mass="37086">MRIEIDRPWDMHLHLRDGAMLNLAAPHSARHFAGAVVMPNLVPPVADADALRAYRSRVLRAAGTDAETFTPLMTLFLKNQTRAELEAARETPGFFAVKLYPAGATTNSDGGVRDFGDAEPTLRAMEKLGIPLLVHGESGGFVLDREAEFLPVYRDLARRFPKLKICMEHISTAAALPLLDEFENLFATATLHHLLFTLDDLAGGLLAPHLFCKPIVKRPEDRAALRAAVFSGHPKIMFGSDSAPHPVEKKECAGAAGGVYDAPVLLPALAALFAENGALDKLEGFLGGNARRIYGLPAPRGKIALEDAPQDVPAFFEGENGLRVAPLFAGTRLPWRVADGNFS</sequence>
<dbReference type="Gene3D" id="3.20.20.140">
    <property type="entry name" value="Metal-dependent hydrolases"/>
    <property type="match status" value="1"/>
</dbReference>
<feature type="binding site" evidence="9">
    <location>
        <position position="135"/>
    </location>
    <ligand>
        <name>Zn(2+)</name>
        <dbReference type="ChEBI" id="CHEBI:29105"/>
        <label>2</label>
    </ligand>
</feature>
<evidence type="ECO:0000313" key="12">
    <source>
        <dbReference type="Proteomes" id="UP000886812"/>
    </source>
</evidence>
<dbReference type="PANTHER" id="PTHR43137:SF1">
    <property type="entry name" value="DIHYDROOROTASE"/>
    <property type="match status" value="1"/>
</dbReference>
<evidence type="ECO:0000256" key="8">
    <source>
        <dbReference type="ARBA" id="ARBA00022975"/>
    </source>
</evidence>
<comment type="function">
    <text evidence="1 9">Catalyzes the reversible cyclization of carbamoyl aspartate to dihydroorotate.</text>
</comment>
<proteinExistence type="inferred from homology"/>
<dbReference type="SUPFAM" id="SSF51556">
    <property type="entry name" value="Metallo-dependent hydrolases"/>
    <property type="match status" value="1"/>
</dbReference>
<dbReference type="EMBL" id="DVOG01000142">
    <property type="protein sequence ID" value="HIV04573.1"/>
    <property type="molecule type" value="Genomic_DNA"/>
</dbReference>
<feature type="modified residue" description="N6-carboxylysine" evidence="9">
    <location>
        <position position="98"/>
    </location>
</feature>
<feature type="binding site" evidence="9">
    <location>
        <position position="14"/>
    </location>
    <ligand>
        <name>Zn(2+)</name>
        <dbReference type="ChEBI" id="CHEBI:29105"/>
        <label>1</label>
    </ligand>
</feature>
<dbReference type="InterPro" id="IPR002195">
    <property type="entry name" value="Dihydroorotase_CS"/>
</dbReference>
<feature type="binding site" evidence="9">
    <location>
        <position position="135"/>
    </location>
    <ligand>
        <name>substrate</name>
    </ligand>
</feature>
<feature type="binding site" evidence="9">
    <location>
        <position position="40"/>
    </location>
    <ligand>
        <name>substrate</name>
    </ligand>
</feature>
<dbReference type="PROSITE" id="PS00483">
    <property type="entry name" value="DIHYDROOROTASE_2"/>
    <property type="match status" value="1"/>
</dbReference>
<comment type="subunit">
    <text evidence="9">Homodimer.</text>
</comment>
<evidence type="ECO:0000313" key="11">
    <source>
        <dbReference type="EMBL" id="HIV04573.1"/>
    </source>
</evidence>
<dbReference type="PIRSF" id="PIRSF001237">
    <property type="entry name" value="DHOdimr"/>
    <property type="match status" value="1"/>
</dbReference>
<evidence type="ECO:0000256" key="2">
    <source>
        <dbReference type="ARBA" id="ARBA00004880"/>
    </source>
</evidence>
<reference evidence="11" key="2">
    <citation type="journal article" date="2021" name="PeerJ">
        <title>Extensive microbial diversity within the chicken gut microbiome revealed by metagenomics and culture.</title>
        <authorList>
            <person name="Gilroy R."/>
            <person name="Ravi A."/>
            <person name="Getino M."/>
            <person name="Pursley I."/>
            <person name="Horton D.L."/>
            <person name="Alikhan N.F."/>
            <person name="Baker D."/>
            <person name="Gharbi K."/>
            <person name="Hall N."/>
            <person name="Watson M."/>
            <person name="Adriaenssens E.M."/>
            <person name="Foster-Nyarko E."/>
            <person name="Jarju S."/>
            <person name="Secka A."/>
            <person name="Antonio M."/>
            <person name="Oren A."/>
            <person name="Chaudhuri R.R."/>
            <person name="La Ragione R."/>
            <person name="Hildebrand F."/>
            <person name="Pallen M.J."/>
        </authorList>
    </citation>
    <scope>NUCLEOTIDE SEQUENCE</scope>
    <source>
        <strain evidence="11">10669</strain>
    </source>
</reference>
<dbReference type="Pfam" id="PF04909">
    <property type="entry name" value="Amidohydro_2"/>
    <property type="match status" value="1"/>
</dbReference>
<dbReference type="NCBIfam" id="TIGR00856">
    <property type="entry name" value="pyrC_dimer"/>
    <property type="match status" value="1"/>
</dbReference>
<dbReference type="GO" id="GO:0008270">
    <property type="term" value="F:zinc ion binding"/>
    <property type="evidence" value="ECO:0007669"/>
    <property type="project" value="UniProtKB-UniRule"/>
</dbReference>
<accession>A0A9D1NK27</accession>
<feature type="binding site" evidence="9">
    <location>
        <position position="12"/>
    </location>
    <ligand>
        <name>Zn(2+)</name>
        <dbReference type="ChEBI" id="CHEBI:29105"/>
        <label>1</label>
    </ligand>
</feature>
<evidence type="ECO:0000256" key="7">
    <source>
        <dbReference type="ARBA" id="ARBA00022833"/>
    </source>
</evidence>
<dbReference type="PANTHER" id="PTHR43137">
    <property type="entry name" value="DIHYDROOROTASE"/>
    <property type="match status" value="1"/>
</dbReference>
<protein>
    <recommendedName>
        <fullName evidence="4 9">Dihydroorotase</fullName>
        <shortName evidence="9">DHOase</shortName>
        <ecNumber evidence="4 9">3.5.2.3</ecNumber>
    </recommendedName>
</protein>
<comment type="caution">
    <text evidence="11">The sequence shown here is derived from an EMBL/GenBank/DDBJ whole genome shotgun (WGS) entry which is preliminary data.</text>
</comment>
<comment type="pathway">
    <text evidence="2 9">Pyrimidine metabolism; UMP biosynthesis via de novo pathway; (S)-dihydroorotate from bicarbonate: step 3/3.</text>
</comment>
<name>A0A9D1NK27_9BACT</name>
<keyword evidence="6 9" id="KW-0378">Hydrolase</keyword>
<dbReference type="HAMAP" id="MF_00219">
    <property type="entry name" value="PyrC_classII"/>
    <property type="match status" value="1"/>
</dbReference>
<evidence type="ECO:0000256" key="9">
    <source>
        <dbReference type="HAMAP-Rule" id="MF_00219"/>
    </source>
</evidence>
<feature type="domain" description="Amidohydrolase-related" evidence="10">
    <location>
        <begin position="52"/>
        <end position="296"/>
    </location>
</feature>
<dbReference type="GO" id="GO:0006207">
    <property type="term" value="P:'de novo' pyrimidine nucleobase biosynthetic process"/>
    <property type="evidence" value="ECO:0007669"/>
    <property type="project" value="TreeGrafter"/>
</dbReference>
<dbReference type="InterPro" id="IPR004721">
    <property type="entry name" value="DHOdimr"/>
</dbReference>
<evidence type="ECO:0000256" key="6">
    <source>
        <dbReference type="ARBA" id="ARBA00022801"/>
    </source>
</evidence>
<gene>
    <name evidence="9 11" type="primary">pyrC</name>
    <name evidence="11" type="ORF">IAC75_05445</name>
</gene>
<evidence type="ECO:0000256" key="3">
    <source>
        <dbReference type="ARBA" id="ARBA00005631"/>
    </source>
</evidence>
<feature type="active site" evidence="9">
    <location>
        <position position="241"/>
    </location>
</feature>
<dbReference type="Proteomes" id="UP000886812">
    <property type="component" value="Unassembled WGS sequence"/>
</dbReference>
<dbReference type="PROSITE" id="PS00482">
    <property type="entry name" value="DIHYDROOROTASE_1"/>
    <property type="match status" value="1"/>
</dbReference>
<feature type="binding site" evidence="9">
    <location>
        <position position="245"/>
    </location>
    <ligand>
        <name>substrate</name>
    </ligand>
</feature>
<dbReference type="GO" id="GO:0044205">
    <property type="term" value="P:'de novo' UMP biosynthetic process"/>
    <property type="evidence" value="ECO:0007669"/>
    <property type="project" value="UniProtKB-UniRule"/>
</dbReference>
<feature type="binding site" evidence="9">
    <location>
        <position position="169"/>
    </location>
    <ligand>
        <name>Zn(2+)</name>
        <dbReference type="ChEBI" id="CHEBI:29105"/>
        <label>2</label>
    </ligand>
</feature>
<evidence type="ECO:0000259" key="10">
    <source>
        <dbReference type="Pfam" id="PF04909"/>
    </source>
</evidence>
<comment type="caution">
    <text evidence="9">Lacks conserved residue(s) required for the propagation of feature annotation.</text>
</comment>
<keyword evidence="8 9" id="KW-0665">Pyrimidine biosynthesis</keyword>
<dbReference type="GO" id="GO:0005829">
    <property type="term" value="C:cytosol"/>
    <property type="evidence" value="ECO:0007669"/>
    <property type="project" value="TreeGrafter"/>
</dbReference>
<feature type="binding site" evidence="9">
    <location>
        <begin position="14"/>
        <end position="16"/>
    </location>
    <ligand>
        <name>substrate</name>
    </ligand>
</feature>
<comment type="cofactor">
    <cofactor evidence="9">
        <name>Zn(2+)</name>
        <dbReference type="ChEBI" id="CHEBI:29105"/>
    </cofactor>
    <text evidence="9">Binds 2 Zn(2+) ions per subunit.</text>
</comment>
<keyword evidence="5 9" id="KW-0479">Metal-binding</keyword>
<evidence type="ECO:0000256" key="1">
    <source>
        <dbReference type="ARBA" id="ARBA00002368"/>
    </source>
</evidence>
<feature type="binding site" evidence="9">
    <location>
        <position position="241"/>
    </location>
    <ligand>
        <name>Zn(2+)</name>
        <dbReference type="ChEBI" id="CHEBI:29105"/>
        <label>1</label>
    </ligand>
</feature>
<evidence type="ECO:0000256" key="4">
    <source>
        <dbReference type="ARBA" id="ARBA00012860"/>
    </source>
</evidence>
<dbReference type="InterPro" id="IPR032466">
    <property type="entry name" value="Metal_Hydrolase"/>
</dbReference>
<dbReference type="InterPro" id="IPR006680">
    <property type="entry name" value="Amidohydro-rel"/>
</dbReference>
<feature type="binding site" description="via carbamate group" evidence="9">
    <location>
        <position position="98"/>
    </location>
    <ligand>
        <name>Zn(2+)</name>
        <dbReference type="ChEBI" id="CHEBI:29105"/>
        <label>1</label>
    </ligand>
</feature>